<reference evidence="3" key="1">
    <citation type="journal article" date="2023" name="G3 (Bethesda)">
        <title>Whole genome assembly and annotation of the endangered Caribbean coral Acropora cervicornis.</title>
        <authorList>
            <person name="Selwyn J.D."/>
            <person name="Vollmer S.V."/>
        </authorList>
    </citation>
    <scope>NUCLEOTIDE SEQUENCE</scope>
    <source>
        <strain evidence="3">K2</strain>
    </source>
</reference>
<evidence type="ECO:0000256" key="1">
    <source>
        <dbReference type="SAM" id="MobiDB-lite"/>
    </source>
</evidence>
<comment type="caution">
    <text evidence="3">The sequence shown here is derived from an EMBL/GenBank/DDBJ whole genome shotgun (WGS) entry which is preliminary data.</text>
</comment>
<proteinExistence type="predicted"/>
<dbReference type="Pfam" id="PF13843">
    <property type="entry name" value="DDE_Tnp_1_7"/>
    <property type="match status" value="1"/>
</dbReference>
<protein>
    <submittedName>
        <fullName evidence="3">PiggyBac transposable element-derived protein 4</fullName>
    </submittedName>
</protein>
<gene>
    <name evidence="3" type="ORF">P5673_012325</name>
</gene>
<feature type="domain" description="PiggyBac transposable element-derived protein" evidence="2">
    <location>
        <begin position="79"/>
        <end position="163"/>
    </location>
</feature>
<name>A0AAD9QMZ2_ACRCE</name>
<dbReference type="AlphaFoldDB" id="A0AAD9QMZ2"/>
<dbReference type="PANTHER" id="PTHR46599:SF3">
    <property type="entry name" value="PIGGYBAC TRANSPOSABLE ELEMENT-DERIVED PROTEIN 4"/>
    <property type="match status" value="1"/>
</dbReference>
<dbReference type="InterPro" id="IPR029526">
    <property type="entry name" value="PGBD"/>
</dbReference>
<evidence type="ECO:0000313" key="4">
    <source>
        <dbReference type="Proteomes" id="UP001249851"/>
    </source>
</evidence>
<accession>A0AAD9QMZ2</accession>
<sequence>MACDSDEDEFPGFEVEEADRVRVLRRQLSEISSESDSSSESESEEEPEHVWTTDDLPVHVDDFVERTGPVSGVAEDGTALDFFLLLFRKELFTKIVEETNRIAEQCIRTKPDPTWYETMREEICAFLALNVLFGIKKQPESRLYWSEDPLLGVPTVQKIMPRNLLRENSPVSASEQSR</sequence>
<evidence type="ECO:0000259" key="2">
    <source>
        <dbReference type="Pfam" id="PF13843"/>
    </source>
</evidence>
<dbReference type="Proteomes" id="UP001249851">
    <property type="component" value="Unassembled WGS sequence"/>
</dbReference>
<reference evidence="3" key="2">
    <citation type="journal article" date="2023" name="Science">
        <title>Genomic signatures of disease resistance in endangered staghorn corals.</title>
        <authorList>
            <person name="Vollmer S.V."/>
            <person name="Selwyn J.D."/>
            <person name="Despard B.A."/>
            <person name="Roesel C.L."/>
        </authorList>
    </citation>
    <scope>NUCLEOTIDE SEQUENCE</scope>
    <source>
        <strain evidence="3">K2</strain>
    </source>
</reference>
<keyword evidence="4" id="KW-1185">Reference proteome</keyword>
<feature type="compositionally biased region" description="Acidic residues" evidence="1">
    <location>
        <begin position="37"/>
        <end position="47"/>
    </location>
</feature>
<dbReference type="PANTHER" id="PTHR46599">
    <property type="entry name" value="PIGGYBAC TRANSPOSABLE ELEMENT-DERIVED PROTEIN 4"/>
    <property type="match status" value="1"/>
</dbReference>
<feature type="region of interest" description="Disordered" evidence="1">
    <location>
        <begin position="29"/>
        <end position="52"/>
    </location>
</feature>
<organism evidence="3 4">
    <name type="scientific">Acropora cervicornis</name>
    <name type="common">Staghorn coral</name>
    <dbReference type="NCBI Taxonomy" id="6130"/>
    <lineage>
        <taxon>Eukaryota</taxon>
        <taxon>Metazoa</taxon>
        <taxon>Cnidaria</taxon>
        <taxon>Anthozoa</taxon>
        <taxon>Hexacorallia</taxon>
        <taxon>Scleractinia</taxon>
        <taxon>Astrocoeniina</taxon>
        <taxon>Acroporidae</taxon>
        <taxon>Acropora</taxon>
    </lineage>
</organism>
<dbReference type="EMBL" id="JARQWQ010000023">
    <property type="protein sequence ID" value="KAK2564099.1"/>
    <property type="molecule type" value="Genomic_DNA"/>
</dbReference>
<evidence type="ECO:0000313" key="3">
    <source>
        <dbReference type="EMBL" id="KAK2564099.1"/>
    </source>
</evidence>